<keyword evidence="1" id="KW-0472">Membrane</keyword>
<keyword evidence="3" id="KW-1185">Reference proteome</keyword>
<feature type="transmembrane region" description="Helical" evidence="1">
    <location>
        <begin position="86"/>
        <end position="105"/>
    </location>
</feature>
<evidence type="ECO:0000313" key="3">
    <source>
        <dbReference type="Proteomes" id="UP000248054"/>
    </source>
</evidence>
<organism evidence="2 3">
    <name type="scientific">Winogradskyella epiphytica</name>
    <dbReference type="NCBI Taxonomy" id="262005"/>
    <lineage>
        <taxon>Bacteria</taxon>
        <taxon>Pseudomonadati</taxon>
        <taxon>Bacteroidota</taxon>
        <taxon>Flavobacteriia</taxon>
        <taxon>Flavobacteriales</taxon>
        <taxon>Flavobacteriaceae</taxon>
        <taxon>Winogradskyella</taxon>
    </lineage>
</organism>
<name>A0A2V4WWR2_9FLAO</name>
<reference evidence="2 3" key="1">
    <citation type="submission" date="2018-06" db="EMBL/GenBank/DDBJ databases">
        <title>Genomic Encyclopedia of Type Strains, Phase III (KMG-III): the genomes of soil and plant-associated and newly described type strains.</title>
        <authorList>
            <person name="Whitman W."/>
        </authorList>
    </citation>
    <scope>NUCLEOTIDE SEQUENCE [LARGE SCALE GENOMIC DNA]</scope>
    <source>
        <strain evidence="2 3">CECT 7945</strain>
    </source>
</reference>
<dbReference type="EMBL" id="QJTD01000002">
    <property type="protein sequence ID" value="PYE81676.1"/>
    <property type="molecule type" value="Genomic_DNA"/>
</dbReference>
<feature type="transmembrane region" description="Helical" evidence="1">
    <location>
        <begin position="12"/>
        <end position="36"/>
    </location>
</feature>
<dbReference type="OrthoDB" id="1143964at2"/>
<evidence type="ECO:0000313" key="2">
    <source>
        <dbReference type="EMBL" id="PYE81676.1"/>
    </source>
</evidence>
<dbReference type="RefSeq" id="WP_110475061.1">
    <property type="nucleotide sequence ID" value="NZ_BMWQ01000002.1"/>
</dbReference>
<evidence type="ECO:0008006" key="4">
    <source>
        <dbReference type="Google" id="ProtNLM"/>
    </source>
</evidence>
<dbReference type="Proteomes" id="UP000248054">
    <property type="component" value="Unassembled WGS sequence"/>
</dbReference>
<keyword evidence="1" id="KW-1133">Transmembrane helix</keyword>
<accession>A0A2V4WWR2</accession>
<gene>
    <name evidence="2" type="ORF">DFQ11_102250</name>
</gene>
<dbReference type="AlphaFoldDB" id="A0A2V4WWR2"/>
<sequence length="141" mass="15949">MGTIKSKPPIWFWVISILALLWNGAGVMAYLGRAFMTEDLIAKLPKEQQSEFLMEFPVWYTAAFALAVFGGTLGCIALLIRTKWALPFFIVSAFAAITQHIYLFINIEMTLAQLIMPIMVIVVCLLLIRFTKQAISKFWIA</sequence>
<keyword evidence="1" id="KW-0812">Transmembrane</keyword>
<proteinExistence type="predicted"/>
<comment type="caution">
    <text evidence="2">The sequence shown here is derived from an EMBL/GenBank/DDBJ whole genome shotgun (WGS) entry which is preliminary data.</text>
</comment>
<feature type="transmembrane region" description="Helical" evidence="1">
    <location>
        <begin position="111"/>
        <end position="128"/>
    </location>
</feature>
<evidence type="ECO:0000256" key="1">
    <source>
        <dbReference type="SAM" id="Phobius"/>
    </source>
</evidence>
<protein>
    <recommendedName>
        <fullName evidence="4">DoxX-like protein</fullName>
    </recommendedName>
</protein>
<feature type="transmembrane region" description="Helical" evidence="1">
    <location>
        <begin position="56"/>
        <end position="79"/>
    </location>
</feature>